<dbReference type="GO" id="GO:0045989">
    <property type="term" value="P:positive regulation of striated muscle contraction"/>
    <property type="evidence" value="ECO:0007669"/>
    <property type="project" value="UniProtKB-ARBA"/>
</dbReference>
<accession>A0A158QZW0</accession>
<dbReference type="PANTHER" id="PTHR13817:SF166">
    <property type="entry name" value="NEURONAL IGCAM-RELATED"/>
    <property type="match status" value="1"/>
</dbReference>
<dbReference type="InterPro" id="IPR007110">
    <property type="entry name" value="Ig-like_dom"/>
</dbReference>
<dbReference type="InterPro" id="IPR003599">
    <property type="entry name" value="Ig_sub"/>
</dbReference>
<dbReference type="Gene3D" id="2.60.40.10">
    <property type="entry name" value="Immunoglobulins"/>
    <property type="match status" value="14"/>
</dbReference>
<name>A0A158QZW0_NIPBR</name>
<keyword evidence="2" id="KW-0963">Cytoplasm</keyword>
<dbReference type="InterPro" id="IPR013783">
    <property type="entry name" value="Ig-like_fold"/>
</dbReference>
<dbReference type="WBParaSite" id="NBR_0001080001-mRNA-1">
    <property type="protein sequence ID" value="NBR_0001080001-mRNA-1"/>
    <property type="gene ID" value="NBR_0001080001"/>
</dbReference>
<dbReference type="STRING" id="27835.A0A158QZW0"/>
<evidence type="ECO:0000256" key="6">
    <source>
        <dbReference type="SAM" id="MobiDB-lite"/>
    </source>
</evidence>
<dbReference type="InterPro" id="IPR036179">
    <property type="entry name" value="Ig-like_dom_sf"/>
</dbReference>
<dbReference type="Proteomes" id="UP000271162">
    <property type="component" value="Unassembled WGS sequence"/>
</dbReference>
<dbReference type="OMA" id="HICELVI"/>
<dbReference type="GO" id="GO:0040017">
    <property type="term" value="P:positive regulation of locomotion"/>
    <property type="evidence" value="ECO:0007669"/>
    <property type="project" value="UniProtKB-ARBA"/>
</dbReference>
<evidence type="ECO:0000256" key="1">
    <source>
        <dbReference type="ARBA" id="ARBA00004161"/>
    </source>
</evidence>
<organism evidence="10">
    <name type="scientific">Nippostrongylus brasiliensis</name>
    <name type="common">Rat hookworm</name>
    <dbReference type="NCBI Taxonomy" id="27835"/>
    <lineage>
        <taxon>Eukaryota</taxon>
        <taxon>Metazoa</taxon>
        <taxon>Ecdysozoa</taxon>
        <taxon>Nematoda</taxon>
        <taxon>Chromadorea</taxon>
        <taxon>Rhabditida</taxon>
        <taxon>Rhabditina</taxon>
        <taxon>Rhabditomorpha</taxon>
        <taxon>Strongyloidea</taxon>
        <taxon>Heligmosomidae</taxon>
        <taxon>Nippostrongylus</taxon>
    </lineage>
</organism>
<dbReference type="InterPro" id="IPR013098">
    <property type="entry name" value="Ig_I-set"/>
</dbReference>
<feature type="domain" description="Ig-like" evidence="7">
    <location>
        <begin position="651"/>
        <end position="740"/>
    </location>
</feature>
<dbReference type="FunFam" id="2.60.40.10:FF:000032">
    <property type="entry name" value="palladin isoform X1"/>
    <property type="match status" value="4"/>
</dbReference>
<feature type="domain" description="Ig-like" evidence="7">
    <location>
        <begin position="1008"/>
        <end position="1097"/>
    </location>
</feature>
<feature type="domain" description="Ig-like" evidence="7">
    <location>
        <begin position="323"/>
        <end position="413"/>
    </location>
</feature>
<dbReference type="PANTHER" id="PTHR13817">
    <property type="entry name" value="TITIN"/>
    <property type="match status" value="1"/>
</dbReference>
<evidence type="ECO:0000256" key="5">
    <source>
        <dbReference type="ARBA" id="ARBA00023319"/>
    </source>
</evidence>
<dbReference type="SMART" id="SM00409">
    <property type="entry name" value="IG"/>
    <property type="match status" value="13"/>
</dbReference>
<sequence length="1709" mass="187342">MTGKTAGYDSGVCTLAIAAASPADSGCYTCEAENIHGKAQSECNVNITSKFCRKCRVVGKPIIKCREQNTRNTLVSASIEDGTSAPKFVEFLTDHAVSQMDEILLECCFKGKPAPTITWTTVKCWIIRQRYRDSRYKDGQKLAIENRMLQYADRKGVARLNIMNCVPGDSGEYCCEAVNALGKDTTECRVKVTGEDGEQIVPSSSRSSTPSVGLPADDSRPPVITRPLVDTTVKEGGREILEMEVDGFPTPMVEWYHEGKLVAESRTVRSSFNGTVAVLKIYEAQPEHQGQYICKVSNKAGVAESRAMLIVEQESADQVSNIPVFIKKLQNVNVKELGVPISLSCQARGNPAPVIRWLHNGKPADDTSIFRSRTFDDGMSTLEILKISEQLCGTYTAIATNSHGDAHSSADVVYQFEAEKATAPPSFIIEPKSKVTAEEDSPLTIVCDIRGSPAMEIVWMKNDRPLNESDRVRIERDGITSRLIIASATAEDDGVYTITAKDEFGTATAKTENEMGQASLEVAVSIMVTREGSQEEDLGSEHSDKVKTGAPPSVAKPLNNETVQPGQQFVLSCRVTGAKDGTVAWYHNDDRVSSTGRYELLTASNGTYKLICHSSCPEDAGAYRCVVTNDKGMAQTECQVLVKDAQDQTAPVFEQELSDLTVLTGKSVVLSCKASGLPEPELAWTKDGERIATSRRVRLEFGEKGLSELHIRDCTAQDAGIYLCTATNSSGVQSSQCTLTVAEISGKDGHLVIAEEEKIAKPRFIRAPPSTLDAQEGGQFKLVAKVTPYPFRVVDFWYWKTILATVFSPTFAKGCVTHRILMLPSQHRTNRLYKTYLTGDGDSHLLAECVVSKTSGIFSCIAHNIHGEAVAETQVFVHKTKAPLPAAEKPAFSQHLKDTGVVTGHPVTLGCKVHGVPEPELKWFYVDDAGNVTCLTEDEHGWIECRGGEVKRPDIIIKLSQAAELKAECVLRSQQGTYKCVASNEHGQATSVCYLLVGDLKDERAGPPRFLRCLQDIWTPLGEEVVFEVEVAGYPAPELTWYHQDKPIVEGKTVKISYISETVCELRVSQVALRDLGTYAVEASNVHGVVRTTSSLNAGEPRHAEPPQFQLVDEPSIEVKPKVAFKEEIKKSASTVRMEHRKKGAPPVFLQGLEDMELEAGASAAVAGKLGRKHRHRHSGEPKGHKSAREDARGLAASIVAGMKIDEESRRQSAEEQKQGNLAMEEIRNAIQTRNQHMCRPKFIVKPKPKKVLEEFKSLRLKTAISANPTPTVHWDREGVVLETGNKYSIYNDGDFYYLEVHHVSTFDQGFYNCTASNSEGISTCTSEVEVVKSTEDSSAQQEKRKSKKELKAPAFIEVLPGVIKATACEPLSIECSVSGYPAPAIRWLRNGAPLLPNLERYVMSYDGECATLKFAFVSVADEGVYTCEAKNECGDTKAQVSLEIDPGESLSADGIPPLFRTEKVRTVKKANDGERVELVAELVQGSEPVQIRWIRNRVQIVDSESFQYVRNGSDVRLVIADAFPEDGGEYAVEARNQFGTARCIMRLDVHSHERSLAEDPPRIFDAPATVRVSPGESAELTARVTGHPDPVIAWTKATEAITNTEKYTLVDDATPFHARTGVGAVSSRSAGGTEHIGEYLCTVRNPYGEDLANAMIMVEATDLNPIFSSETAIDLGILRLREVQKGEKTGLIKIRLQLHCHKVLVGRK</sequence>
<keyword evidence="3" id="KW-0677">Repeat</keyword>
<dbReference type="FunFam" id="2.60.40.10:FF:000612">
    <property type="entry name" value="palladin isoform X1"/>
    <property type="match status" value="1"/>
</dbReference>
<feature type="domain" description="Ig-like" evidence="7">
    <location>
        <begin position="890"/>
        <end position="991"/>
    </location>
</feature>
<evidence type="ECO:0000313" key="10">
    <source>
        <dbReference type="WBParaSite" id="NBR_0001080001-mRNA-1"/>
    </source>
</evidence>
<feature type="region of interest" description="Disordered" evidence="6">
    <location>
        <begin position="1168"/>
        <end position="1191"/>
    </location>
</feature>
<feature type="domain" description="Ig-like" evidence="7">
    <location>
        <begin position="1354"/>
        <end position="1444"/>
    </location>
</feature>
<feature type="domain" description="Ig-like" evidence="7">
    <location>
        <begin position="1457"/>
        <end position="1558"/>
    </location>
</feature>
<feature type="domain" description="Ig-like" evidence="7">
    <location>
        <begin position="552"/>
        <end position="641"/>
    </location>
</feature>
<dbReference type="GO" id="GO:0019899">
    <property type="term" value="F:enzyme binding"/>
    <property type="evidence" value="ECO:0007669"/>
    <property type="project" value="UniProtKB-ARBA"/>
</dbReference>
<proteinExistence type="predicted"/>
<dbReference type="SMART" id="SM00408">
    <property type="entry name" value="IGc2"/>
    <property type="match status" value="12"/>
</dbReference>
<dbReference type="Pfam" id="PF07679">
    <property type="entry name" value="I-set"/>
    <property type="match status" value="13"/>
</dbReference>
<feature type="region of interest" description="Disordered" evidence="6">
    <location>
        <begin position="531"/>
        <end position="560"/>
    </location>
</feature>
<evidence type="ECO:0000259" key="7">
    <source>
        <dbReference type="PROSITE" id="PS50835"/>
    </source>
</evidence>
<reference evidence="8 9" key="2">
    <citation type="submission" date="2018-11" db="EMBL/GenBank/DDBJ databases">
        <authorList>
            <consortium name="Pathogen Informatics"/>
        </authorList>
    </citation>
    <scope>NUCLEOTIDE SEQUENCE [LARGE SCALE GENOMIC DNA]</scope>
</reference>
<feature type="domain" description="Ig-like" evidence="7">
    <location>
        <begin position="221"/>
        <end position="310"/>
    </location>
</feature>
<feature type="domain" description="Ig-like" evidence="7">
    <location>
        <begin position="1241"/>
        <end position="1330"/>
    </location>
</feature>
<dbReference type="InterPro" id="IPR003598">
    <property type="entry name" value="Ig_sub2"/>
</dbReference>
<feature type="domain" description="Ig-like" evidence="7">
    <location>
        <begin position="86"/>
        <end position="193"/>
    </location>
</feature>
<dbReference type="EMBL" id="UYSL01020390">
    <property type="protein sequence ID" value="VDL74390.1"/>
    <property type="molecule type" value="Genomic_DNA"/>
</dbReference>
<evidence type="ECO:0000256" key="4">
    <source>
        <dbReference type="ARBA" id="ARBA00023157"/>
    </source>
</evidence>
<feature type="compositionally biased region" description="Basic and acidic residues" evidence="6">
    <location>
        <begin position="1179"/>
        <end position="1191"/>
    </location>
</feature>
<reference evidence="10" key="1">
    <citation type="submission" date="2016-04" db="UniProtKB">
        <authorList>
            <consortium name="WormBaseParasite"/>
        </authorList>
    </citation>
    <scope>IDENTIFICATION</scope>
</reference>
<keyword evidence="4" id="KW-1015">Disulfide bond</keyword>
<dbReference type="InterPro" id="IPR050964">
    <property type="entry name" value="Striated_Muscle_Regulatory"/>
</dbReference>
<feature type="compositionally biased region" description="Low complexity" evidence="6">
    <location>
        <begin position="202"/>
        <end position="211"/>
    </location>
</feature>
<keyword evidence="5" id="KW-0393">Immunoglobulin domain</keyword>
<dbReference type="GO" id="GO:0060298">
    <property type="term" value="P:positive regulation of sarcomere organization"/>
    <property type="evidence" value="ECO:0007669"/>
    <property type="project" value="UniProtKB-ARBA"/>
</dbReference>
<dbReference type="FunFam" id="2.60.40.10:FF:000425">
    <property type="entry name" value="Myosin light chain kinase"/>
    <property type="match status" value="1"/>
</dbReference>
<dbReference type="FunFam" id="2.60.40.10:FF:000107">
    <property type="entry name" value="Myosin, light chain kinase a"/>
    <property type="match status" value="4"/>
</dbReference>
<feature type="domain" description="Ig-like" evidence="7">
    <location>
        <begin position="1562"/>
        <end position="1660"/>
    </location>
</feature>
<evidence type="ECO:0000256" key="3">
    <source>
        <dbReference type="ARBA" id="ARBA00022737"/>
    </source>
</evidence>
<evidence type="ECO:0000313" key="8">
    <source>
        <dbReference type="EMBL" id="VDL74390.1"/>
    </source>
</evidence>
<comment type="subcellular location">
    <subcellularLocation>
        <location evidence="1">Cytoplasm</location>
        <location evidence="1">Myofibril</location>
        <location evidence="1">Sarcomere</location>
        <location evidence="1">A band</location>
    </subcellularLocation>
</comment>
<protein>
    <submittedName>
        <fullName evidence="10">Muscle M-line assembly protein unc-89</fullName>
    </submittedName>
</protein>
<evidence type="ECO:0000313" key="9">
    <source>
        <dbReference type="Proteomes" id="UP000271162"/>
    </source>
</evidence>
<feature type="region of interest" description="Disordered" evidence="6">
    <location>
        <begin position="197"/>
        <end position="224"/>
    </location>
</feature>
<dbReference type="PROSITE" id="PS50835">
    <property type="entry name" value="IG_LIKE"/>
    <property type="match status" value="12"/>
</dbReference>
<dbReference type="GO" id="GO:0031672">
    <property type="term" value="C:A band"/>
    <property type="evidence" value="ECO:0007669"/>
    <property type="project" value="UniProtKB-SubCell"/>
</dbReference>
<dbReference type="SUPFAM" id="SSF48726">
    <property type="entry name" value="Immunoglobulin"/>
    <property type="match status" value="14"/>
</dbReference>
<feature type="domain" description="Ig-like" evidence="7">
    <location>
        <begin position="425"/>
        <end position="516"/>
    </location>
</feature>
<gene>
    <name evidence="8" type="ORF">NBR_LOCUS10801</name>
</gene>
<keyword evidence="9" id="KW-1185">Reference proteome</keyword>
<evidence type="ECO:0000256" key="2">
    <source>
        <dbReference type="ARBA" id="ARBA00022490"/>
    </source>
</evidence>